<evidence type="ECO:0000256" key="11">
    <source>
        <dbReference type="SAM" id="Phobius"/>
    </source>
</evidence>
<evidence type="ECO:0000313" key="12">
    <source>
        <dbReference type="Proteomes" id="UP000095280"/>
    </source>
</evidence>
<dbReference type="GO" id="GO:0060072">
    <property type="term" value="F:large conductance calcium-activated potassium channel activity"/>
    <property type="evidence" value="ECO:0007669"/>
    <property type="project" value="TreeGrafter"/>
</dbReference>
<keyword evidence="3" id="KW-0633">Potassium transport</keyword>
<proteinExistence type="predicted"/>
<evidence type="ECO:0000256" key="6">
    <source>
        <dbReference type="ARBA" id="ARBA00022958"/>
    </source>
</evidence>
<keyword evidence="8" id="KW-0406">Ion transport</keyword>
<evidence type="ECO:0000256" key="10">
    <source>
        <dbReference type="ARBA" id="ARBA00023303"/>
    </source>
</evidence>
<dbReference type="GO" id="GO:0016020">
    <property type="term" value="C:membrane"/>
    <property type="evidence" value="ECO:0007669"/>
    <property type="project" value="UniProtKB-SubCell"/>
</dbReference>
<protein>
    <submittedName>
        <fullName evidence="13">BK_channel_a domain-containing protein</fullName>
    </submittedName>
</protein>
<dbReference type="PANTHER" id="PTHR10027">
    <property type="entry name" value="CALCIUM-ACTIVATED POTASSIUM CHANNEL ALPHA CHAIN"/>
    <property type="match status" value="1"/>
</dbReference>
<keyword evidence="12" id="KW-1185">Reference proteome</keyword>
<keyword evidence="9 11" id="KW-0472">Membrane</keyword>
<dbReference type="InterPro" id="IPR027359">
    <property type="entry name" value="Volt_channel_dom_sf"/>
</dbReference>
<dbReference type="InterPro" id="IPR047871">
    <property type="entry name" value="K_chnl_Slo-like"/>
</dbReference>
<comment type="subcellular location">
    <subcellularLocation>
        <location evidence="1">Membrane</location>
        <topology evidence="1">Multi-pass membrane protein</topology>
    </subcellularLocation>
</comment>
<evidence type="ECO:0000256" key="4">
    <source>
        <dbReference type="ARBA" id="ARBA00022692"/>
    </source>
</evidence>
<accession>A0A1I8JP21</accession>
<keyword evidence="7 11" id="KW-1133">Transmembrane helix</keyword>
<keyword evidence="5" id="KW-0631">Potassium channel</keyword>
<reference evidence="13" key="1">
    <citation type="submission" date="2016-11" db="UniProtKB">
        <authorList>
            <consortium name="WormBaseParasite"/>
        </authorList>
    </citation>
    <scope>IDENTIFICATION</scope>
</reference>
<keyword evidence="2" id="KW-0813">Transport</keyword>
<evidence type="ECO:0000256" key="2">
    <source>
        <dbReference type="ARBA" id="ARBA00022448"/>
    </source>
</evidence>
<evidence type="ECO:0000313" key="13">
    <source>
        <dbReference type="WBParaSite" id="snap_masked-unitig_20961-processed-gene-0.0-mRNA-1"/>
    </source>
</evidence>
<evidence type="ECO:0000256" key="8">
    <source>
        <dbReference type="ARBA" id="ARBA00023065"/>
    </source>
</evidence>
<evidence type="ECO:0000256" key="5">
    <source>
        <dbReference type="ARBA" id="ARBA00022826"/>
    </source>
</evidence>
<dbReference type="PANTHER" id="PTHR10027:SF33">
    <property type="entry name" value="CALCIUM-ACTIVATED POTASSIUM CHANNEL SUBUNIT ALPHA-1-RELATED"/>
    <property type="match status" value="1"/>
</dbReference>
<feature type="transmembrane region" description="Helical" evidence="11">
    <location>
        <begin position="36"/>
        <end position="58"/>
    </location>
</feature>
<keyword evidence="4 11" id="KW-0812">Transmembrane</keyword>
<feature type="transmembrane region" description="Helical" evidence="11">
    <location>
        <begin position="6"/>
        <end position="24"/>
    </location>
</feature>
<sequence>SALWSFFSLASFGFFVAHTVMHPRQVVFKKNQVDDILVYIDLGLNIYFVIFFIIRFIGTNDKRSFIVSSSTWMEVLTIGPALAAIVGEQKQLMFSFLRAFAPQTASKTFCSLLGSTFFASIIPDIYAVLLARVRAKLRQSRSFYTGASEGHIIYCGSSQLNKLKSFFWNFYHNISLSTDGIIRQPGLRADHVVPALILRSHHGGVRQPSDAEFLIQGCKLNSAEAIILTSEAGSAHSDFEADRINYQSFRALPLWRTKQGKPGSLPPDAVLCDNQVLLGLMGINSVAPGLATLLINLLSYRESRAQKKTNSMQLPAATPVTAGAAPPRVTSWTTRAPGAARVQEHQLAHRLQRWHPGENLLRRLHGEAPGPQLQEARAGGLPGKPLAALETYSILLMGVCMVDKLTAC</sequence>
<evidence type="ECO:0000256" key="3">
    <source>
        <dbReference type="ARBA" id="ARBA00022538"/>
    </source>
</evidence>
<keyword evidence="10" id="KW-0407">Ion channel</keyword>
<dbReference type="Proteomes" id="UP000095280">
    <property type="component" value="Unplaced"/>
</dbReference>
<name>A0A1I8JP21_9PLAT</name>
<feature type="transmembrane region" description="Helical" evidence="11">
    <location>
        <begin position="108"/>
        <end position="131"/>
    </location>
</feature>
<dbReference type="AlphaFoldDB" id="A0A1I8JP21"/>
<dbReference type="WBParaSite" id="snap_masked-unitig_20961-processed-gene-0.0-mRNA-1">
    <property type="protein sequence ID" value="snap_masked-unitig_20961-processed-gene-0.0-mRNA-1"/>
    <property type="gene ID" value="snap_masked-unitig_20961-processed-gene-0.0"/>
</dbReference>
<keyword evidence="6" id="KW-0630">Potassium</keyword>
<evidence type="ECO:0000256" key="7">
    <source>
        <dbReference type="ARBA" id="ARBA00022989"/>
    </source>
</evidence>
<organism evidence="12 13">
    <name type="scientific">Macrostomum lignano</name>
    <dbReference type="NCBI Taxonomy" id="282301"/>
    <lineage>
        <taxon>Eukaryota</taxon>
        <taxon>Metazoa</taxon>
        <taxon>Spiralia</taxon>
        <taxon>Lophotrochozoa</taxon>
        <taxon>Platyhelminthes</taxon>
        <taxon>Rhabditophora</taxon>
        <taxon>Macrostomorpha</taxon>
        <taxon>Macrostomida</taxon>
        <taxon>Macrostomidae</taxon>
        <taxon>Macrostomum</taxon>
    </lineage>
</organism>
<evidence type="ECO:0000256" key="9">
    <source>
        <dbReference type="ARBA" id="ARBA00023136"/>
    </source>
</evidence>
<evidence type="ECO:0000256" key="1">
    <source>
        <dbReference type="ARBA" id="ARBA00004141"/>
    </source>
</evidence>
<dbReference type="Gene3D" id="1.20.120.350">
    <property type="entry name" value="Voltage-gated potassium channels. Chain C"/>
    <property type="match status" value="1"/>
</dbReference>
<feature type="transmembrane region" description="Helical" evidence="11">
    <location>
        <begin position="64"/>
        <end position="87"/>
    </location>
</feature>